<dbReference type="PROSITE" id="PS50041">
    <property type="entry name" value="C_TYPE_LECTIN_2"/>
    <property type="match status" value="1"/>
</dbReference>
<dbReference type="Proteomes" id="UP001634394">
    <property type="component" value="Unassembled WGS sequence"/>
</dbReference>
<accession>A0ABD3XX33</accession>
<dbReference type="SUPFAM" id="SSF56436">
    <property type="entry name" value="C-type lectin-like"/>
    <property type="match status" value="1"/>
</dbReference>
<comment type="caution">
    <text evidence="3">Lacks conserved residue(s) required for the propagation of feature annotation.</text>
</comment>
<feature type="domain" description="Sushi" evidence="6">
    <location>
        <begin position="132"/>
        <end position="191"/>
    </location>
</feature>
<dbReference type="Gene3D" id="2.10.70.10">
    <property type="entry name" value="Complement Module, domain 1"/>
    <property type="match status" value="1"/>
</dbReference>
<dbReference type="CDD" id="cd00033">
    <property type="entry name" value="CCP"/>
    <property type="match status" value="1"/>
</dbReference>
<evidence type="ECO:0000259" key="7">
    <source>
        <dbReference type="PROSITE" id="PS50948"/>
    </source>
</evidence>
<proteinExistence type="predicted"/>
<dbReference type="PROSITE" id="PS50923">
    <property type="entry name" value="SUSHI"/>
    <property type="match status" value="1"/>
</dbReference>
<dbReference type="EMBL" id="JBJQND010000001">
    <property type="protein sequence ID" value="KAL3889573.1"/>
    <property type="molecule type" value="Genomic_DNA"/>
</dbReference>
<dbReference type="SMART" id="SM00032">
    <property type="entry name" value="CCP"/>
    <property type="match status" value="1"/>
</dbReference>
<dbReference type="InterPro" id="IPR016187">
    <property type="entry name" value="CTDL_fold"/>
</dbReference>
<dbReference type="Pfam" id="PF00084">
    <property type="entry name" value="Sushi"/>
    <property type="match status" value="1"/>
</dbReference>
<feature type="domain" description="C-type lectin" evidence="5">
    <location>
        <begin position="289"/>
        <end position="396"/>
    </location>
</feature>
<dbReference type="Gene3D" id="3.10.100.10">
    <property type="entry name" value="Mannose-Binding Protein A, subunit A"/>
    <property type="match status" value="1"/>
</dbReference>
<dbReference type="SUPFAM" id="SSF57535">
    <property type="entry name" value="Complement control module/SCR domain"/>
    <property type="match status" value="1"/>
</dbReference>
<dbReference type="Pfam" id="PF00024">
    <property type="entry name" value="PAN_1"/>
    <property type="match status" value="1"/>
</dbReference>
<dbReference type="InterPro" id="IPR016186">
    <property type="entry name" value="C-type_lectin-like/link_sf"/>
</dbReference>
<evidence type="ECO:0000256" key="2">
    <source>
        <dbReference type="ARBA" id="ARBA00023157"/>
    </source>
</evidence>
<dbReference type="PROSITE" id="PS50948">
    <property type="entry name" value="PAN"/>
    <property type="match status" value="1"/>
</dbReference>
<feature type="signal peptide" evidence="4">
    <location>
        <begin position="1"/>
        <end position="23"/>
    </location>
</feature>
<keyword evidence="1 4" id="KW-0732">Signal</keyword>
<dbReference type="InterPro" id="IPR035976">
    <property type="entry name" value="Sushi/SCR/CCP_sf"/>
</dbReference>
<evidence type="ECO:0000259" key="5">
    <source>
        <dbReference type="PROSITE" id="PS50041"/>
    </source>
</evidence>
<dbReference type="InterPro" id="IPR001304">
    <property type="entry name" value="C-type_lectin-like"/>
</dbReference>
<evidence type="ECO:0000313" key="8">
    <source>
        <dbReference type="EMBL" id="KAL3889573.1"/>
    </source>
</evidence>
<name>A0ABD3XX33_SINWO</name>
<evidence type="ECO:0000256" key="4">
    <source>
        <dbReference type="SAM" id="SignalP"/>
    </source>
</evidence>
<dbReference type="InterPro" id="IPR003609">
    <property type="entry name" value="Pan_app"/>
</dbReference>
<reference evidence="8 9" key="1">
    <citation type="submission" date="2024-11" db="EMBL/GenBank/DDBJ databases">
        <title>Chromosome-level genome assembly of the freshwater bivalve Anodonta woodiana.</title>
        <authorList>
            <person name="Chen X."/>
        </authorList>
    </citation>
    <scope>NUCLEOTIDE SEQUENCE [LARGE SCALE GENOMIC DNA]</scope>
    <source>
        <strain evidence="8">MN2024</strain>
        <tissue evidence="8">Gills</tissue>
    </source>
</reference>
<evidence type="ECO:0000256" key="1">
    <source>
        <dbReference type="ARBA" id="ARBA00022729"/>
    </source>
</evidence>
<evidence type="ECO:0000256" key="3">
    <source>
        <dbReference type="PROSITE-ProRule" id="PRU00302"/>
    </source>
</evidence>
<sequence length="398" mass="45110">MIYLRYVMLLFEVVCILCVGSDADCIEFIAEKCQREGIMAKLTPVTADGCVETCEHLQTCFAVNYFSLNATCQLLNQTMPESRLTKTTKCFYKAVRSPSQVMIDNDPCFKLICAWDEICMHNTWSNQAKCYPFCNTPPMKYGVIKEKIEVEVGQNYTYKCQSGLFEKGDLNPTTTCLEDGSWTSTNFQCVKQNWKQDQIYYNNMHTSDLISTVTGIDLLECMRQCDDNWNNCLSFFYDNNTSQCVLSSSFRRGLPQSLQSSEGLVYYTAPSNSCDMGYINVSLGGSYFCIKSYSVMKPFNDAMRQCELDLAKLLVITTNDQMVDLKPFIPDGMTFAGIWDTIQEGSWVGWDGKDVYPFWSPGEPNGGTNENCASFASFFIGLFDETCFSNKYFVCCKA</sequence>
<comment type="caution">
    <text evidence="8">The sequence shown here is derived from an EMBL/GenBank/DDBJ whole genome shotgun (WGS) entry which is preliminary data.</text>
</comment>
<keyword evidence="2" id="KW-1015">Disulfide bond</keyword>
<keyword evidence="3" id="KW-0768">Sushi</keyword>
<dbReference type="SUPFAM" id="SSF57414">
    <property type="entry name" value="Hairpin loop containing domain-like"/>
    <property type="match status" value="1"/>
</dbReference>
<evidence type="ECO:0000313" key="9">
    <source>
        <dbReference type="Proteomes" id="UP001634394"/>
    </source>
</evidence>
<feature type="chain" id="PRO_5044752564" evidence="4">
    <location>
        <begin position="24"/>
        <end position="398"/>
    </location>
</feature>
<dbReference type="Gene3D" id="3.50.4.10">
    <property type="entry name" value="Hepatocyte Growth Factor"/>
    <property type="match status" value="1"/>
</dbReference>
<keyword evidence="9" id="KW-1185">Reference proteome</keyword>
<dbReference type="AlphaFoldDB" id="A0ABD3XX33"/>
<gene>
    <name evidence="8" type="ORF">ACJMK2_001911</name>
</gene>
<organism evidence="8 9">
    <name type="scientific">Sinanodonta woodiana</name>
    <name type="common">Chinese pond mussel</name>
    <name type="synonym">Anodonta woodiana</name>
    <dbReference type="NCBI Taxonomy" id="1069815"/>
    <lineage>
        <taxon>Eukaryota</taxon>
        <taxon>Metazoa</taxon>
        <taxon>Spiralia</taxon>
        <taxon>Lophotrochozoa</taxon>
        <taxon>Mollusca</taxon>
        <taxon>Bivalvia</taxon>
        <taxon>Autobranchia</taxon>
        <taxon>Heteroconchia</taxon>
        <taxon>Palaeoheterodonta</taxon>
        <taxon>Unionida</taxon>
        <taxon>Unionoidea</taxon>
        <taxon>Unionidae</taxon>
        <taxon>Unioninae</taxon>
        <taxon>Sinanodonta</taxon>
    </lineage>
</organism>
<feature type="domain" description="Apple" evidence="7">
    <location>
        <begin position="189"/>
        <end position="274"/>
    </location>
</feature>
<protein>
    <submittedName>
        <fullName evidence="8">Uncharacterized protein</fullName>
    </submittedName>
</protein>
<dbReference type="InterPro" id="IPR000436">
    <property type="entry name" value="Sushi_SCR_CCP_dom"/>
</dbReference>
<evidence type="ECO:0000259" key="6">
    <source>
        <dbReference type="PROSITE" id="PS50923"/>
    </source>
</evidence>